<sequence>MLAITRLFARRTLGAACALLLYLSGGLSTAGESPRLPGSALAEAISQSRLEAWHGLLAQAGGSERERLERVNQFINRSIQYGEDRDTWGSADYWATPLETLSRGRGDCEDVAIAKYFSLIRLGVPSSKLRLTFVKALRLNRAHMVLAYYAEDNAEPLLLDSLQPQIRPASQRSDLLPVYAFNNLGIYFGSASQQRSSQSPQLLSRWQDVSARALADGSQGVDTPRG</sequence>
<proteinExistence type="predicted"/>
<comment type="caution">
    <text evidence="1">The sequence shown here is derived from an EMBL/GenBank/DDBJ whole genome shotgun (WGS) entry which is preliminary data.</text>
</comment>
<dbReference type="SUPFAM" id="SSF54001">
    <property type="entry name" value="Cysteine proteinases"/>
    <property type="match status" value="1"/>
</dbReference>
<dbReference type="PANTHER" id="PTHR39327:SF1">
    <property type="entry name" value="BLR5470 PROTEIN"/>
    <property type="match status" value="1"/>
</dbReference>
<dbReference type="EMBL" id="LZEU01000001">
    <property type="protein sequence ID" value="MBC9251982.1"/>
    <property type="molecule type" value="Genomic_DNA"/>
</dbReference>
<dbReference type="InterPro" id="IPR038765">
    <property type="entry name" value="Papain-like_cys_pep_sf"/>
</dbReference>
<name>A0ABR7S347_AQUAC</name>
<accession>A0ABR7S347</accession>
<dbReference type="PANTHER" id="PTHR39327">
    <property type="match status" value="1"/>
</dbReference>
<evidence type="ECO:0000313" key="2">
    <source>
        <dbReference type="Proteomes" id="UP000744555"/>
    </source>
</evidence>
<evidence type="ECO:0008006" key="3">
    <source>
        <dbReference type="Google" id="ProtNLM"/>
    </source>
</evidence>
<organism evidence="1 2">
    <name type="scientific">Aquipseudomonas alcaligenes</name>
    <name type="common">Pseudomonas alcaligenes</name>
    <dbReference type="NCBI Taxonomy" id="43263"/>
    <lineage>
        <taxon>Bacteria</taxon>
        <taxon>Pseudomonadati</taxon>
        <taxon>Pseudomonadota</taxon>
        <taxon>Gammaproteobacteria</taxon>
        <taxon>Pseudomonadales</taxon>
        <taxon>Pseudomonadaceae</taxon>
        <taxon>Aquipseudomonas</taxon>
    </lineage>
</organism>
<dbReference type="RefSeq" id="WP_187807467.1">
    <property type="nucleotide sequence ID" value="NZ_LZEU01000001.1"/>
</dbReference>
<evidence type="ECO:0000313" key="1">
    <source>
        <dbReference type="EMBL" id="MBC9251982.1"/>
    </source>
</evidence>
<dbReference type="Proteomes" id="UP000744555">
    <property type="component" value="Unassembled WGS sequence"/>
</dbReference>
<dbReference type="Pfam" id="PF06035">
    <property type="entry name" value="Peptidase_C93"/>
    <property type="match status" value="1"/>
</dbReference>
<dbReference type="InterPro" id="IPR010319">
    <property type="entry name" value="Transglutaminase-like_Cys_pept"/>
</dbReference>
<dbReference type="Gene3D" id="3.10.620.30">
    <property type="match status" value="1"/>
</dbReference>
<gene>
    <name evidence="1" type="ORF">A9179_17055</name>
</gene>
<reference evidence="1 2" key="1">
    <citation type="submission" date="2016-06" db="EMBL/GenBank/DDBJ databases">
        <authorList>
            <person name="Ramos C."/>
            <person name="Pintado A."/>
            <person name="Crespo-Gomez J.I."/>
        </authorList>
    </citation>
    <scope>NUCLEOTIDE SEQUENCE [LARGE SCALE GENOMIC DNA]</scope>
    <source>
        <strain evidence="1 2">AVO110</strain>
    </source>
</reference>
<protein>
    <recommendedName>
        <fullName evidence="3">Transglutaminase-like cysteine proteinase BTLCP</fullName>
    </recommendedName>
</protein>
<keyword evidence="2" id="KW-1185">Reference proteome</keyword>